<evidence type="ECO:0000313" key="4">
    <source>
        <dbReference type="Proteomes" id="UP001596413"/>
    </source>
</evidence>
<feature type="transmembrane region" description="Helical" evidence="2">
    <location>
        <begin position="147"/>
        <end position="169"/>
    </location>
</feature>
<evidence type="ECO:0000256" key="2">
    <source>
        <dbReference type="SAM" id="Phobius"/>
    </source>
</evidence>
<gene>
    <name evidence="3" type="ORF">ACFQLX_07575</name>
</gene>
<evidence type="ECO:0000313" key="3">
    <source>
        <dbReference type="EMBL" id="MFC7218026.1"/>
    </source>
</evidence>
<keyword evidence="4" id="KW-1185">Reference proteome</keyword>
<name>A0ABW2GE76_9ACTN</name>
<feature type="region of interest" description="Disordered" evidence="1">
    <location>
        <begin position="213"/>
        <end position="286"/>
    </location>
</feature>
<organism evidence="3 4">
    <name type="scientific">Streptomyces polyrhachis</name>
    <dbReference type="NCBI Taxonomy" id="1282885"/>
    <lineage>
        <taxon>Bacteria</taxon>
        <taxon>Bacillati</taxon>
        <taxon>Actinomycetota</taxon>
        <taxon>Actinomycetes</taxon>
        <taxon>Kitasatosporales</taxon>
        <taxon>Streptomycetaceae</taxon>
        <taxon>Streptomyces</taxon>
    </lineage>
</organism>
<evidence type="ECO:0000256" key="1">
    <source>
        <dbReference type="SAM" id="MobiDB-lite"/>
    </source>
</evidence>
<dbReference type="RefSeq" id="WP_386413278.1">
    <property type="nucleotide sequence ID" value="NZ_JBHSZO010000008.1"/>
</dbReference>
<keyword evidence="2" id="KW-0812">Transmembrane</keyword>
<evidence type="ECO:0008006" key="5">
    <source>
        <dbReference type="Google" id="ProtNLM"/>
    </source>
</evidence>
<keyword evidence="2" id="KW-0472">Membrane</keyword>
<sequence>MCMTSARQLLSEDRPEFERILDEALRTAGHSPERARPGERFTGRQLRTMALGAAAAIAACASVEYDAYVSAREALRRPARVAEGGGALGQLTPVAAEGGSAGVAATVTVLAPVLSASAAAIFLLIGYALGSLRPQPAAAQPIRTAGWFFALLAVATFVVAMTALVLVALRNASTSVRAAGRAELQRELALAREEWRSALLERGIEPFLREALARSDSPGADPGPYRGSGRTSAPDAHAGGRTPRLGYSRPGFSSPDEGAPPPGAGPHFSSPDFTSPDYGGPEHTPE</sequence>
<accession>A0ABW2GE76</accession>
<dbReference type="EMBL" id="JBHSZO010000008">
    <property type="protein sequence ID" value="MFC7218026.1"/>
    <property type="molecule type" value="Genomic_DNA"/>
</dbReference>
<proteinExistence type="predicted"/>
<dbReference type="Proteomes" id="UP001596413">
    <property type="component" value="Unassembled WGS sequence"/>
</dbReference>
<feature type="transmembrane region" description="Helical" evidence="2">
    <location>
        <begin position="103"/>
        <end position="127"/>
    </location>
</feature>
<keyword evidence="2" id="KW-1133">Transmembrane helix</keyword>
<protein>
    <recommendedName>
        <fullName evidence="5">Transmembrane protein</fullName>
    </recommendedName>
</protein>
<reference evidence="4" key="1">
    <citation type="journal article" date="2019" name="Int. J. Syst. Evol. Microbiol.">
        <title>The Global Catalogue of Microorganisms (GCM) 10K type strain sequencing project: providing services to taxonomists for standard genome sequencing and annotation.</title>
        <authorList>
            <consortium name="The Broad Institute Genomics Platform"/>
            <consortium name="The Broad Institute Genome Sequencing Center for Infectious Disease"/>
            <person name="Wu L."/>
            <person name="Ma J."/>
        </authorList>
    </citation>
    <scope>NUCLEOTIDE SEQUENCE [LARGE SCALE GENOMIC DNA]</scope>
    <source>
        <strain evidence="4">CGMCC 1.13681</strain>
    </source>
</reference>
<comment type="caution">
    <text evidence="3">The sequence shown here is derived from an EMBL/GenBank/DDBJ whole genome shotgun (WGS) entry which is preliminary data.</text>
</comment>